<dbReference type="RefSeq" id="WP_119316581.1">
    <property type="nucleotide sequence ID" value="NZ_QXDL01000276.1"/>
</dbReference>
<dbReference type="InterPro" id="IPR016169">
    <property type="entry name" value="FAD-bd_PCMH_sub2"/>
</dbReference>
<organism evidence="5 6">
    <name type="scientific">Calidithermus terrae</name>
    <dbReference type="NCBI Taxonomy" id="1408545"/>
    <lineage>
        <taxon>Bacteria</taxon>
        <taxon>Thermotogati</taxon>
        <taxon>Deinococcota</taxon>
        <taxon>Deinococci</taxon>
        <taxon>Thermales</taxon>
        <taxon>Thermaceae</taxon>
        <taxon>Calidithermus</taxon>
    </lineage>
</organism>
<gene>
    <name evidence="5" type="primary">cutM</name>
    <name evidence="5" type="ORF">Mterra_03720</name>
</gene>
<dbReference type="EMBL" id="QXDL01000276">
    <property type="protein sequence ID" value="RIH77877.1"/>
    <property type="molecule type" value="Genomic_DNA"/>
</dbReference>
<keyword evidence="6" id="KW-1185">Reference proteome</keyword>
<keyword evidence="1" id="KW-0285">Flavoprotein</keyword>
<evidence type="ECO:0000313" key="5">
    <source>
        <dbReference type="EMBL" id="RIH77877.1"/>
    </source>
</evidence>
<dbReference type="PROSITE" id="PS51387">
    <property type="entry name" value="FAD_PCMH"/>
    <property type="match status" value="1"/>
</dbReference>
<dbReference type="InterPro" id="IPR005107">
    <property type="entry name" value="CO_DH_flav_C"/>
</dbReference>
<dbReference type="Pfam" id="PF00941">
    <property type="entry name" value="FAD_binding_5"/>
    <property type="match status" value="1"/>
</dbReference>
<feature type="domain" description="FAD-binding PCMH-type" evidence="4">
    <location>
        <begin position="1"/>
        <end position="176"/>
    </location>
</feature>
<dbReference type="GO" id="GO:0071949">
    <property type="term" value="F:FAD binding"/>
    <property type="evidence" value="ECO:0007669"/>
    <property type="project" value="InterPro"/>
</dbReference>
<evidence type="ECO:0000313" key="6">
    <source>
        <dbReference type="Proteomes" id="UP000265715"/>
    </source>
</evidence>
<evidence type="ECO:0000256" key="2">
    <source>
        <dbReference type="ARBA" id="ARBA00022827"/>
    </source>
</evidence>
<dbReference type="FunFam" id="3.30.465.10:FF:000017">
    <property type="entry name" value="Xanthine dehydrogenase, FAD binding subunit"/>
    <property type="match status" value="1"/>
</dbReference>
<dbReference type="AlphaFoldDB" id="A0A399DZZ3"/>
<dbReference type="EC" id="1.2.5.3" evidence="5"/>
<dbReference type="InterPro" id="IPR016166">
    <property type="entry name" value="FAD-bd_PCMH"/>
</dbReference>
<dbReference type="SMART" id="SM01092">
    <property type="entry name" value="CO_deh_flav_C"/>
    <property type="match status" value="1"/>
</dbReference>
<dbReference type="PANTHER" id="PTHR42659:SF2">
    <property type="entry name" value="XANTHINE DEHYDROGENASE SUBUNIT C-RELATED"/>
    <property type="match status" value="1"/>
</dbReference>
<proteinExistence type="predicted"/>
<keyword evidence="2" id="KW-0274">FAD</keyword>
<dbReference type="InterPro" id="IPR016167">
    <property type="entry name" value="FAD-bd_PCMH_sub1"/>
</dbReference>
<accession>A0A399DZZ3</accession>
<dbReference type="Gene3D" id="3.30.465.10">
    <property type="match status" value="1"/>
</dbReference>
<dbReference type="Gene3D" id="3.30.390.50">
    <property type="entry name" value="CO dehydrogenase flavoprotein, C-terminal domain"/>
    <property type="match status" value="1"/>
</dbReference>
<evidence type="ECO:0000256" key="1">
    <source>
        <dbReference type="ARBA" id="ARBA00022630"/>
    </source>
</evidence>
<evidence type="ECO:0000259" key="4">
    <source>
        <dbReference type="PROSITE" id="PS51387"/>
    </source>
</evidence>
<protein>
    <submittedName>
        <fullName evidence="5">Carbon monoxide dehydrogenase medium chain</fullName>
        <ecNumber evidence="5">1.2.5.3</ecNumber>
    </submittedName>
</protein>
<name>A0A399DZZ3_9DEIN</name>
<reference evidence="5 6" key="1">
    <citation type="submission" date="2018-08" db="EMBL/GenBank/DDBJ databases">
        <title>Meiothermus terrae DSM 26712 genome sequencing project.</title>
        <authorList>
            <person name="Da Costa M.S."/>
            <person name="Albuquerque L."/>
            <person name="Raposo P."/>
            <person name="Froufe H.J.C."/>
            <person name="Barroso C.S."/>
            <person name="Egas C."/>
        </authorList>
    </citation>
    <scope>NUCLEOTIDE SEQUENCE [LARGE SCALE GENOMIC DNA]</scope>
    <source>
        <strain evidence="5 6">DSM 26712</strain>
    </source>
</reference>
<keyword evidence="3 5" id="KW-0560">Oxidoreductase</keyword>
<sequence length="285" mass="30069">MYTAEFTYHRAKSLAEALQMLQQNPDAKLLAGGHSLIPAMKLRLASPPALIDVSRVPELRGVRREGNALVIGAATTYAEVASSDLVRQAIPALPDAIEQIGDPMVRHKGTIGGSLAHADPAADMPAVMLALDARLKIQGADGARVVDVDSFFQGMFTTAVGEGEILTEVHVPLGSAASSHTPSQPLRMAYEKFPHPASRYAVAGVAVAMGAGGLRAAFTGAGEHAMRLSRLEQALSGKPLDPQTVAAACENLVDAAQLMSDHNFSAEYRAHLIDVLAKRALLRLV</sequence>
<dbReference type="Proteomes" id="UP000265715">
    <property type="component" value="Unassembled WGS sequence"/>
</dbReference>
<dbReference type="PANTHER" id="PTHR42659">
    <property type="entry name" value="XANTHINE DEHYDROGENASE SUBUNIT C-RELATED"/>
    <property type="match status" value="1"/>
</dbReference>
<dbReference type="OrthoDB" id="9774454at2"/>
<dbReference type="Pfam" id="PF03450">
    <property type="entry name" value="CO_deh_flav_C"/>
    <property type="match status" value="1"/>
</dbReference>
<dbReference type="SUPFAM" id="SSF55447">
    <property type="entry name" value="CO dehydrogenase flavoprotein C-terminal domain-like"/>
    <property type="match status" value="1"/>
</dbReference>
<evidence type="ECO:0000256" key="3">
    <source>
        <dbReference type="ARBA" id="ARBA00023002"/>
    </source>
</evidence>
<comment type="caution">
    <text evidence="5">The sequence shown here is derived from an EMBL/GenBank/DDBJ whole genome shotgun (WGS) entry which is preliminary data.</text>
</comment>
<dbReference type="InterPro" id="IPR036683">
    <property type="entry name" value="CO_DH_flav_C_dom_sf"/>
</dbReference>
<dbReference type="InterPro" id="IPR002346">
    <property type="entry name" value="Mopterin_DH_FAD-bd"/>
</dbReference>
<dbReference type="InterPro" id="IPR036318">
    <property type="entry name" value="FAD-bd_PCMH-like_sf"/>
</dbReference>
<dbReference type="GO" id="GO:0008805">
    <property type="term" value="F:carbon-monoxide oxygenase activity"/>
    <property type="evidence" value="ECO:0007669"/>
    <property type="project" value="UniProtKB-EC"/>
</dbReference>
<dbReference type="InterPro" id="IPR051312">
    <property type="entry name" value="Diverse_Substr_Oxidored"/>
</dbReference>
<dbReference type="Gene3D" id="3.30.43.10">
    <property type="entry name" value="Uridine Diphospho-n-acetylenolpyruvylglucosamine Reductase, domain 2"/>
    <property type="match status" value="1"/>
</dbReference>
<dbReference type="SUPFAM" id="SSF56176">
    <property type="entry name" value="FAD-binding/transporter-associated domain-like"/>
    <property type="match status" value="1"/>
</dbReference>